<dbReference type="AlphaFoldDB" id="A0A2M7AY55"/>
<dbReference type="Gene3D" id="3.90.1530.10">
    <property type="entry name" value="Conserved hypothetical protein from pyrococcus furiosus pfu- 392566-001, ParB domain"/>
    <property type="match status" value="1"/>
</dbReference>
<organism evidence="2 3">
    <name type="scientific">Candidatus Portnoybacteria bacterium CG06_land_8_20_14_3_00_39_12</name>
    <dbReference type="NCBI Taxonomy" id="1974809"/>
    <lineage>
        <taxon>Bacteria</taxon>
        <taxon>Candidatus Portnoyibacteriota</taxon>
    </lineage>
</organism>
<dbReference type="InterPro" id="IPR036086">
    <property type="entry name" value="ParB/Sulfiredoxin_sf"/>
</dbReference>
<gene>
    <name evidence="2" type="ORF">COS76_00100</name>
</gene>
<reference evidence="3" key="1">
    <citation type="submission" date="2017-09" db="EMBL/GenBank/DDBJ databases">
        <title>Depth-based differentiation of microbial function through sediment-hosted aquifers and enrichment of novel symbionts in the deep terrestrial subsurface.</title>
        <authorList>
            <person name="Probst A.J."/>
            <person name="Ladd B."/>
            <person name="Jarett J.K."/>
            <person name="Geller-Mcgrath D.E."/>
            <person name="Sieber C.M.K."/>
            <person name="Emerson J.B."/>
            <person name="Anantharaman K."/>
            <person name="Thomas B.C."/>
            <person name="Malmstrom R."/>
            <person name="Stieglmeier M."/>
            <person name="Klingl A."/>
            <person name="Woyke T."/>
            <person name="Ryan C.M."/>
            <person name="Banfield J.F."/>
        </authorList>
    </citation>
    <scope>NUCLEOTIDE SEQUENCE [LARGE SCALE GENOMIC DNA]</scope>
</reference>
<evidence type="ECO:0000313" key="2">
    <source>
        <dbReference type="EMBL" id="PIU75571.1"/>
    </source>
</evidence>
<proteinExistence type="predicted"/>
<dbReference type="SUPFAM" id="SSF110849">
    <property type="entry name" value="ParB/Sulfiredoxin"/>
    <property type="match status" value="1"/>
</dbReference>
<name>A0A2M7AY55_9BACT</name>
<dbReference type="EMBL" id="PEVY01000002">
    <property type="protein sequence ID" value="PIU75571.1"/>
    <property type="molecule type" value="Genomic_DNA"/>
</dbReference>
<feature type="domain" description="ParB-like N-terminal" evidence="1">
    <location>
        <begin position="4"/>
        <end position="87"/>
    </location>
</feature>
<comment type="caution">
    <text evidence="2">The sequence shown here is derived from an EMBL/GenBank/DDBJ whole genome shotgun (WGS) entry which is preliminary data.</text>
</comment>
<evidence type="ECO:0000313" key="3">
    <source>
        <dbReference type="Proteomes" id="UP000228775"/>
    </source>
</evidence>
<accession>A0A2M7AY55</accession>
<protein>
    <recommendedName>
        <fullName evidence="1">ParB-like N-terminal domain-containing protein</fullName>
    </recommendedName>
</protein>
<dbReference type="SMART" id="SM00470">
    <property type="entry name" value="ParB"/>
    <property type="match status" value="1"/>
</dbReference>
<dbReference type="Proteomes" id="UP000228775">
    <property type="component" value="Unassembled WGS sequence"/>
</dbReference>
<dbReference type="Pfam" id="PF02195">
    <property type="entry name" value="ParB_N"/>
    <property type="match status" value="1"/>
</dbReference>
<evidence type="ECO:0000259" key="1">
    <source>
        <dbReference type="SMART" id="SM00470"/>
    </source>
</evidence>
<sequence length="128" mass="14821">MKISIVEIKKLRPHEKINPQRLKQLRQKISADQKIRNPIIVDKNSFAILDGHHRTAVIRSLGLKKIPAYLVNYQSRDIKVLSRRTNIKVSKEMVLSHALSGKKLPVKTTRHIVPYRPRNINIPLKILV</sequence>
<dbReference type="InterPro" id="IPR003115">
    <property type="entry name" value="ParB_N"/>
</dbReference>
<dbReference type="CDD" id="cd16400">
    <property type="entry name" value="ParB_Srx_like_nuclease"/>
    <property type="match status" value="1"/>
</dbReference>